<dbReference type="KEGG" id="tpsc:RBB77_08220"/>
<name>A0AAU7ZVD6_9BACT</name>
<accession>A0AAU7ZVD6</accession>
<dbReference type="AlphaFoldDB" id="A0AAU7ZVD6"/>
<dbReference type="CDD" id="cd07820">
    <property type="entry name" value="SRPBCC_3"/>
    <property type="match status" value="1"/>
</dbReference>
<protein>
    <submittedName>
        <fullName evidence="1">SRPBCC family protein</fullName>
    </submittedName>
</protein>
<dbReference type="EMBL" id="CP132942">
    <property type="protein sequence ID" value="XCB34868.1"/>
    <property type="molecule type" value="Genomic_DNA"/>
</dbReference>
<proteinExistence type="predicted"/>
<organism evidence="1">
    <name type="scientific">Tunturiibacter psychrotolerans</name>
    <dbReference type="NCBI Taxonomy" id="3069686"/>
    <lineage>
        <taxon>Bacteria</taxon>
        <taxon>Pseudomonadati</taxon>
        <taxon>Acidobacteriota</taxon>
        <taxon>Terriglobia</taxon>
        <taxon>Terriglobales</taxon>
        <taxon>Acidobacteriaceae</taxon>
        <taxon>Tunturiibacter</taxon>
    </lineage>
</organism>
<dbReference type="InterPro" id="IPR023393">
    <property type="entry name" value="START-like_dom_sf"/>
</dbReference>
<evidence type="ECO:0000313" key="1">
    <source>
        <dbReference type="EMBL" id="XCB34868.1"/>
    </source>
</evidence>
<gene>
    <name evidence="1" type="ORF">RBB77_08220</name>
</gene>
<reference evidence="1" key="2">
    <citation type="journal article" date="2024" name="Environ. Microbiol.">
        <title>Genome analysis and description of Tunturibacter gen. nov. expands the diversity of Terriglobia in tundra soils.</title>
        <authorList>
            <person name="Messyasz A."/>
            <person name="Mannisto M.K."/>
            <person name="Kerkhof L.J."/>
            <person name="Haggblom M.M."/>
        </authorList>
    </citation>
    <scope>NUCLEOTIDE SEQUENCE</scope>
    <source>
        <strain evidence="1">X5P6</strain>
    </source>
</reference>
<sequence>MIRIDETTTIEAPIQRCFDLSRSVEVHLLRNVHSGEQALAISGLTSGLQGLSDRVTWRAKHFGVWHNLTNEVTAIEPPTYFQVTMNKGIFRYMQADHYFRTLPSGATEMTDHFRIASPPPILGLLAEKLFLRRYMLALIRERNAVIKQLAESSDWKFYLPKEAVGKTTPS</sequence>
<dbReference type="SUPFAM" id="SSF55961">
    <property type="entry name" value="Bet v1-like"/>
    <property type="match status" value="1"/>
</dbReference>
<reference evidence="1" key="1">
    <citation type="submission" date="2023-08" db="EMBL/GenBank/DDBJ databases">
        <authorList>
            <person name="Messyasz A."/>
            <person name="Mannisto M.K."/>
            <person name="Kerkhof L.J."/>
            <person name="Haggblom M."/>
        </authorList>
    </citation>
    <scope>NUCLEOTIDE SEQUENCE</scope>
    <source>
        <strain evidence="1">X5P6</strain>
    </source>
</reference>
<dbReference type="Gene3D" id="3.30.530.20">
    <property type="match status" value="1"/>
</dbReference>
<dbReference type="RefSeq" id="WP_353066391.1">
    <property type="nucleotide sequence ID" value="NZ_CP132942.1"/>
</dbReference>